<gene>
    <name evidence="1" type="ORF">H4219_001456</name>
</gene>
<comment type="caution">
    <text evidence="1">The sequence shown here is derived from an EMBL/GenBank/DDBJ whole genome shotgun (WGS) entry which is preliminary data.</text>
</comment>
<dbReference type="AlphaFoldDB" id="A0A9W8A848"/>
<keyword evidence="2" id="KW-1185">Reference proteome</keyword>
<sequence>MCPDPRRNEDGELILPENTNEDHVFPMLTVEGITYDLNKDRIVDALKKILGQEKYNVRIFVEAVNDEDETVTEEIDDNDEYKEIVMEHLLTDSVPYQVLAEITDDDGTEIEYSGMTISQEISPQRYCYADDKNWYAPISFSPSDSHTYLYLTTVGTKDGYKEKAIYSNYERIFKNQSTGADGHTCVIRATSKYPDVDEEAESTEIKAPSDLGDFLGMDDEGLFVRLNADVTWTMKNVSDSGELNVNNVDSVMVLSKVFLDPETRP</sequence>
<evidence type="ECO:0000313" key="2">
    <source>
        <dbReference type="Proteomes" id="UP001150538"/>
    </source>
</evidence>
<dbReference type="Proteomes" id="UP001150538">
    <property type="component" value="Unassembled WGS sequence"/>
</dbReference>
<dbReference type="EMBL" id="JANBPU010000016">
    <property type="protein sequence ID" value="KAJ1920223.1"/>
    <property type="molecule type" value="Genomic_DNA"/>
</dbReference>
<accession>A0A9W8A848</accession>
<proteinExistence type="predicted"/>
<organism evidence="1 2">
    <name type="scientific">Mycoemilia scoparia</name>
    <dbReference type="NCBI Taxonomy" id="417184"/>
    <lineage>
        <taxon>Eukaryota</taxon>
        <taxon>Fungi</taxon>
        <taxon>Fungi incertae sedis</taxon>
        <taxon>Zoopagomycota</taxon>
        <taxon>Kickxellomycotina</taxon>
        <taxon>Kickxellomycetes</taxon>
        <taxon>Kickxellales</taxon>
        <taxon>Kickxellaceae</taxon>
        <taxon>Mycoemilia</taxon>
    </lineage>
</organism>
<name>A0A9W8A848_9FUNG</name>
<reference evidence="1" key="1">
    <citation type="submission" date="2022-07" db="EMBL/GenBank/DDBJ databases">
        <title>Phylogenomic reconstructions and comparative analyses of Kickxellomycotina fungi.</title>
        <authorList>
            <person name="Reynolds N.K."/>
            <person name="Stajich J.E."/>
            <person name="Barry K."/>
            <person name="Grigoriev I.V."/>
            <person name="Crous P."/>
            <person name="Smith M.E."/>
        </authorList>
    </citation>
    <scope>NUCLEOTIDE SEQUENCE</scope>
    <source>
        <strain evidence="1">NBRC 100468</strain>
    </source>
</reference>
<evidence type="ECO:0000313" key="1">
    <source>
        <dbReference type="EMBL" id="KAJ1920223.1"/>
    </source>
</evidence>
<protein>
    <submittedName>
        <fullName evidence="1">Uncharacterized protein</fullName>
    </submittedName>
</protein>